<evidence type="ECO:0000313" key="3">
    <source>
        <dbReference type="EMBL" id="KAB3538625.1"/>
    </source>
</evidence>
<dbReference type="GO" id="GO:0003677">
    <property type="term" value="F:DNA binding"/>
    <property type="evidence" value="ECO:0007669"/>
    <property type="project" value="UniProtKB-KW"/>
</dbReference>
<reference evidence="3 4" key="1">
    <citation type="submission" date="2019-10" db="EMBL/GenBank/DDBJ databases">
        <title>Alkaliphilus serpentinus sp. nov. and Alkaliphilus pronyensis sp. nov., two novel anaerobic alkaliphilic species isolated from the serpentinized-hosted hydrothermal field of the Prony Bay (New Caledonia).</title>
        <authorList>
            <person name="Postec A."/>
        </authorList>
    </citation>
    <scope>NUCLEOTIDE SEQUENCE [LARGE SCALE GENOMIC DNA]</scope>
    <source>
        <strain evidence="3 4">LacV</strain>
    </source>
</reference>
<comment type="caution">
    <text evidence="3">The sequence shown here is derived from an EMBL/GenBank/DDBJ whole genome shotgun (WGS) entry which is preliminary data.</text>
</comment>
<dbReference type="Proteomes" id="UP000432715">
    <property type="component" value="Unassembled WGS sequence"/>
</dbReference>
<dbReference type="SUPFAM" id="SSF47413">
    <property type="entry name" value="lambda repressor-like DNA-binding domains"/>
    <property type="match status" value="1"/>
</dbReference>
<evidence type="ECO:0000256" key="1">
    <source>
        <dbReference type="ARBA" id="ARBA00023125"/>
    </source>
</evidence>
<evidence type="ECO:0000259" key="2">
    <source>
        <dbReference type="PROSITE" id="PS50943"/>
    </source>
</evidence>
<dbReference type="InterPro" id="IPR010982">
    <property type="entry name" value="Lambda_DNA-bd_dom_sf"/>
</dbReference>
<dbReference type="SMART" id="SM00530">
    <property type="entry name" value="HTH_XRE"/>
    <property type="match status" value="1"/>
</dbReference>
<evidence type="ECO:0000313" key="4">
    <source>
        <dbReference type="Proteomes" id="UP000432715"/>
    </source>
</evidence>
<feature type="domain" description="HTH cro/C1-type" evidence="2">
    <location>
        <begin position="39"/>
        <end position="99"/>
    </location>
</feature>
<sequence>MPFKRIDTKKIVNEKIQTDQDFAKTYEEVKKEYSLIEQVANARKEAGLTQQELADKVGVSQQVISRFENEKHAPTLDSFLKILEGLDLEITINKKKDYISL</sequence>
<dbReference type="PANTHER" id="PTHR46797:SF1">
    <property type="entry name" value="METHYLPHOSPHONATE SYNTHASE"/>
    <property type="match status" value="1"/>
</dbReference>
<dbReference type="OrthoDB" id="428540at2"/>
<keyword evidence="4" id="KW-1185">Reference proteome</keyword>
<dbReference type="AlphaFoldDB" id="A0A6I0F956"/>
<keyword evidence="1" id="KW-0238">DNA-binding</keyword>
<dbReference type="GO" id="GO:0005829">
    <property type="term" value="C:cytosol"/>
    <property type="evidence" value="ECO:0007669"/>
    <property type="project" value="TreeGrafter"/>
</dbReference>
<name>A0A6I0F956_9FIRM</name>
<accession>A0A6I0F956</accession>
<organism evidence="3 4">
    <name type="scientific">Alkaliphilus pronyensis</name>
    <dbReference type="NCBI Taxonomy" id="1482732"/>
    <lineage>
        <taxon>Bacteria</taxon>
        <taxon>Bacillati</taxon>
        <taxon>Bacillota</taxon>
        <taxon>Clostridia</taxon>
        <taxon>Peptostreptococcales</taxon>
        <taxon>Natronincolaceae</taxon>
        <taxon>Alkaliphilus</taxon>
    </lineage>
</organism>
<dbReference type="PANTHER" id="PTHR46797">
    <property type="entry name" value="HTH-TYPE TRANSCRIPTIONAL REGULATOR"/>
    <property type="match status" value="1"/>
</dbReference>
<dbReference type="Gene3D" id="1.10.260.40">
    <property type="entry name" value="lambda repressor-like DNA-binding domains"/>
    <property type="match status" value="1"/>
</dbReference>
<dbReference type="InterPro" id="IPR050807">
    <property type="entry name" value="TransReg_Diox_bact_type"/>
</dbReference>
<dbReference type="InterPro" id="IPR001387">
    <property type="entry name" value="Cro/C1-type_HTH"/>
</dbReference>
<dbReference type="Pfam" id="PF01381">
    <property type="entry name" value="HTH_3"/>
    <property type="match status" value="1"/>
</dbReference>
<dbReference type="CDD" id="cd00093">
    <property type="entry name" value="HTH_XRE"/>
    <property type="match status" value="1"/>
</dbReference>
<dbReference type="GO" id="GO:0003700">
    <property type="term" value="F:DNA-binding transcription factor activity"/>
    <property type="evidence" value="ECO:0007669"/>
    <property type="project" value="TreeGrafter"/>
</dbReference>
<dbReference type="EMBL" id="WBZC01000004">
    <property type="protein sequence ID" value="KAB3538625.1"/>
    <property type="molecule type" value="Genomic_DNA"/>
</dbReference>
<proteinExistence type="predicted"/>
<dbReference type="RefSeq" id="WP_151859852.1">
    <property type="nucleotide sequence ID" value="NZ_WBZC01000004.1"/>
</dbReference>
<gene>
    <name evidence="3" type="ORF">F8154_01665</name>
</gene>
<protein>
    <submittedName>
        <fullName evidence="3">Helix-turn-helix transcriptional regulator</fullName>
    </submittedName>
</protein>
<dbReference type="PROSITE" id="PS50943">
    <property type="entry name" value="HTH_CROC1"/>
    <property type="match status" value="1"/>
</dbReference>